<evidence type="ECO:0000313" key="3">
    <source>
        <dbReference type="EMBL" id="WFL78272.1"/>
    </source>
</evidence>
<accession>A0ABY8FTW1</accession>
<feature type="domain" description="DUF5681" evidence="2">
    <location>
        <begin position="32"/>
        <end position="122"/>
    </location>
</feature>
<dbReference type="Proteomes" id="UP001215827">
    <property type="component" value="Chromosome"/>
</dbReference>
<evidence type="ECO:0000259" key="2">
    <source>
        <dbReference type="Pfam" id="PF18932"/>
    </source>
</evidence>
<dbReference type="Pfam" id="PF18932">
    <property type="entry name" value="DUF5681"/>
    <property type="match status" value="1"/>
</dbReference>
<name>A0ABY8FTW1_9SPHN</name>
<reference evidence="3 4" key="1">
    <citation type="submission" date="2023-03" db="EMBL/GenBank/DDBJ databases">
        <title>Altererythrobacter sp. CAU 1644 isolated from sand.</title>
        <authorList>
            <person name="Kim W."/>
        </authorList>
    </citation>
    <scope>NUCLEOTIDE SEQUENCE [LARGE SCALE GENOMIC DNA]</scope>
    <source>
        <strain evidence="3 4">CAU 1644</strain>
    </source>
</reference>
<keyword evidence="4" id="KW-1185">Reference proteome</keyword>
<feature type="region of interest" description="Disordered" evidence="1">
    <location>
        <begin position="1"/>
        <end position="64"/>
    </location>
</feature>
<proteinExistence type="predicted"/>
<evidence type="ECO:0000256" key="1">
    <source>
        <dbReference type="SAM" id="MobiDB-lite"/>
    </source>
</evidence>
<protein>
    <submittedName>
        <fullName evidence="3">DUF5681 domain-containing protein</fullName>
    </submittedName>
</protein>
<organism evidence="3 4">
    <name type="scientific">Altererythrobacter arenosus</name>
    <dbReference type="NCBI Taxonomy" id="3032592"/>
    <lineage>
        <taxon>Bacteria</taxon>
        <taxon>Pseudomonadati</taxon>
        <taxon>Pseudomonadota</taxon>
        <taxon>Alphaproteobacteria</taxon>
        <taxon>Sphingomonadales</taxon>
        <taxon>Erythrobacteraceae</taxon>
        <taxon>Altererythrobacter</taxon>
    </lineage>
</organism>
<dbReference type="EMBL" id="CP121106">
    <property type="protein sequence ID" value="WFL78272.1"/>
    <property type="molecule type" value="Genomic_DNA"/>
</dbReference>
<sequence length="276" mass="31871">MNKPARQPDTEPGEYGNRSDRYEVGYGRPPSEHRFQKGQSGNPNGRPKGAKNKPPRGQGMDFGTQPANQMLLEEAYRTVTIREGEKFVDLPVIKAVFRSMGVSAMKGNRLAQATMTELVRGIEEEDRQIRSSYFDTACEYKWNWEQAIAHARKHGLEVPEPIPHPDDVIVDIRKAEVRYEGPMTPEEKKRWDRMLEFRDELQADVSMHASAYRECAAMKEPPIGHMRSTAGFWERYTEMYDRINEPLPDRYRKRLQDRFYPGVSNATNSDEAEQSK</sequence>
<gene>
    <name evidence="3" type="ORF">P7228_04195</name>
</gene>
<evidence type="ECO:0000313" key="4">
    <source>
        <dbReference type="Proteomes" id="UP001215827"/>
    </source>
</evidence>
<dbReference type="RefSeq" id="WP_278016962.1">
    <property type="nucleotide sequence ID" value="NZ_CP121106.1"/>
</dbReference>
<dbReference type="InterPro" id="IPR043736">
    <property type="entry name" value="DUF5681"/>
</dbReference>